<sequence length="147" mass="16416">MQFSVILSCILLPLVKSQIFENDLPVSLQPPPPQPQPKADFGSLILSGLPVASIPQIPSAPSAPFPPKPISHRAVLFSAEEEAKLPPSLLNPFYKNPRIAEQLAKQSWFEPGENLVEDRDTEKIPRDKIFYALKSAGLIRRRRYALH</sequence>
<keyword evidence="3" id="KW-1185">Reference proteome</keyword>
<accession>A0AAN9Y116</accession>
<dbReference type="Proteomes" id="UP001367676">
    <property type="component" value="Unassembled WGS sequence"/>
</dbReference>
<name>A0AAN9Y116_9HEMI</name>
<dbReference type="EMBL" id="JBBCAQ010000034">
    <property type="protein sequence ID" value="KAK7580451.1"/>
    <property type="molecule type" value="Genomic_DNA"/>
</dbReference>
<dbReference type="AlphaFoldDB" id="A0AAN9Y116"/>
<feature type="chain" id="PRO_5042818947" evidence="1">
    <location>
        <begin position="18"/>
        <end position="147"/>
    </location>
</feature>
<evidence type="ECO:0000256" key="1">
    <source>
        <dbReference type="SAM" id="SignalP"/>
    </source>
</evidence>
<proteinExistence type="predicted"/>
<evidence type="ECO:0000313" key="2">
    <source>
        <dbReference type="EMBL" id="KAK7580451.1"/>
    </source>
</evidence>
<evidence type="ECO:0000313" key="3">
    <source>
        <dbReference type="Proteomes" id="UP001367676"/>
    </source>
</evidence>
<reference evidence="2 3" key="1">
    <citation type="submission" date="2024-03" db="EMBL/GenBank/DDBJ databases">
        <title>Adaptation during the transition from Ophiocordyceps entomopathogen to insect associate is accompanied by gene loss and intensified selection.</title>
        <authorList>
            <person name="Ward C.M."/>
            <person name="Onetto C.A."/>
            <person name="Borneman A.R."/>
        </authorList>
    </citation>
    <scope>NUCLEOTIDE SEQUENCE [LARGE SCALE GENOMIC DNA]</scope>
    <source>
        <strain evidence="2">AWRI1</strain>
        <tissue evidence="2">Single Adult Female</tissue>
    </source>
</reference>
<keyword evidence="1" id="KW-0732">Signal</keyword>
<protein>
    <submittedName>
        <fullName evidence="2">Uncharacterized protein</fullName>
    </submittedName>
</protein>
<organism evidence="2 3">
    <name type="scientific">Parthenolecanium corni</name>
    <dbReference type="NCBI Taxonomy" id="536013"/>
    <lineage>
        <taxon>Eukaryota</taxon>
        <taxon>Metazoa</taxon>
        <taxon>Ecdysozoa</taxon>
        <taxon>Arthropoda</taxon>
        <taxon>Hexapoda</taxon>
        <taxon>Insecta</taxon>
        <taxon>Pterygota</taxon>
        <taxon>Neoptera</taxon>
        <taxon>Paraneoptera</taxon>
        <taxon>Hemiptera</taxon>
        <taxon>Sternorrhyncha</taxon>
        <taxon>Coccoidea</taxon>
        <taxon>Coccidae</taxon>
        <taxon>Parthenolecanium</taxon>
    </lineage>
</organism>
<comment type="caution">
    <text evidence="2">The sequence shown here is derived from an EMBL/GenBank/DDBJ whole genome shotgun (WGS) entry which is preliminary data.</text>
</comment>
<gene>
    <name evidence="2" type="ORF">V9T40_001080</name>
</gene>
<feature type="signal peptide" evidence="1">
    <location>
        <begin position="1"/>
        <end position="17"/>
    </location>
</feature>